<accession>A0A511WR70</accession>
<dbReference type="Proteomes" id="UP000321886">
    <property type="component" value="Unassembled WGS sequence"/>
</dbReference>
<protein>
    <submittedName>
        <fullName evidence="2">Uncharacterized protein</fullName>
    </submittedName>
</protein>
<feature type="coiled-coil region" evidence="1">
    <location>
        <begin position="12"/>
        <end position="97"/>
    </location>
</feature>
<evidence type="ECO:0000313" key="2">
    <source>
        <dbReference type="EMBL" id="GEN53646.1"/>
    </source>
</evidence>
<gene>
    <name evidence="2" type="ORF">HFA01_19080</name>
</gene>
<dbReference type="RefSeq" id="WP_146815535.1">
    <property type="nucleotide sequence ID" value="NZ_BJYD01000017.1"/>
</dbReference>
<proteinExistence type="predicted"/>
<sequence>MKKDPIQLQQKLIYYRAELDKYKKRVKDYQDNYHYSQLEKLKVENEELQETIEQWNHEESVLNEELMRRIQGFEERVNRYEEQEEKFKTELKDWQNRAIGWSHKEKELSGQVQDLEGGLAETRRRIFQSQKDLSMLQRSYAEIQQKLQIVTDAKTEAEEEVKKLKEDLADTKKNFSLEIDKLESECAQLNERLEQKKQMILQAQKDFSFLQNNFNNELQMKKRAQQECITIRKQLDESNQRHSKAAEIWKENKGELEKKNEELTQRSQTFMEELEGVKESLAKARDDYSQLENTYRKEKEQLEKERLKEKQYADQEVSKWKEECQTVKGEVKRLQKSLFTNEADTKRMRTQISKLNNESEKQRKENEALKKELDAFQTPPYLEQIGEGEFFSQMEEHMRYIFGEEVPPAGNQEGKVAFMKVLEKKLEELATNLEETNKENE</sequence>
<dbReference type="EMBL" id="BJYD01000017">
    <property type="protein sequence ID" value="GEN53646.1"/>
    <property type="molecule type" value="Genomic_DNA"/>
</dbReference>
<keyword evidence="3" id="KW-1185">Reference proteome</keyword>
<evidence type="ECO:0000256" key="1">
    <source>
        <dbReference type="SAM" id="Coils"/>
    </source>
</evidence>
<reference evidence="2 3" key="1">
    <citation type="submission" date="2019-07" db="EMBL/GenBank/DDBJ databases">
        <title>Whole genome shotgun sequence of Halobacillus faecis NBRC 103569.</title>
        <authorList>
            <person name="Hosoyama A."/>
            <person name="Uohara A."/>
            <person name="Ohji S."/>
            <person name="Ichikawa N."/>
        </authorList>
    </citation>
    <scope>NUCLEOTIDE SEQUENCE [LARGE SCALE GENOMIC DNA]</scope>
    <source>
        <strain evidence="2 3">NBRC 103569</strain>
    </source>
</reference>
<organism evidence="2 3">
    <name type="scientific">Halobacillus faecis</name>
    <dbReference type="NCBI Taxonomy" id="360184"/>
    <lineage>
        <taxon>Bacteria</taxon>
        <taxon>Bacillati</taxon>
        <taxon>Bacillota</taxon>
        <taxon>Bacilli</taxon>
        <taxon>Bacillales</taxon>
        <taxon>Bacillaceae</taxon>
        <taxon>Halobacillus</taxon>
    </lineage>
</organism>
<name>A0A511WR70_9BACI</name>
<dbReference type="OrthoDB" id="2456765at2"/>
<comment type="caution">
    <text evidence="2">The sequence shown here is derived from an EMBL/GenBank/DDBJ whole genome shotgun (WGS) entry which is preliminary data.</text>
</comment>
<feature type="coiled-coil region" evidence="1">
    <location>
        <begin position="140"/>
        <end position="372"/>
    </location>
</feature>
<dbReference type="SUPFAM" id="SSF57997">
    <property type="entry name" value="Tropomyosin"/>
    <property type="match status" value="2"/>
</dbReference>
<evidence type="ECO:0000313" key="3">
    <source>
        <dbReference type="Proteomes" id="UP000321886"/>
    </source>
</evidence>
<dbReference type="Gene3D" id="1.10.287.1490">
    <property type="match status" value="1"/>
</dbReference>
<keyword evidence="1" id="KW-0175">Coiled coil</keyword>
<dbReference type="AlphaFoldDB" id="A0A511WR70"/>